<dbReference type="PANTHER" id="PTHR43677:SF4">
    <property type="entry name" value="QUINONE OXIDOREDUCTASE-LIKE PROTEIN 2"/>
    <property type="match status" value="1"/>
</dbReference>
<dbReference type="InterPro" id="IPR013149">
    <property type="entry name" value="ADH-like_C"/>
</dbReference>
<dbReference type="PROSITE" id="PS01162">
    <property type="entry name" value="QOR_ZETA_CRYSTAL"/>
    <property type="match status" value="1"/>
</dbReference>
<sequence length="338" mass="36610">MVERISATADEGIEAAVLADLPRTAPPGPREVRVRVRAASINFPELLMMQNKYQHKPKLPFVLCTEGSGEIVEVGAKAKRFQPGDRVIFSWMGGCACEELVLPEYSCWPMPRPLSFSQGAGLLMTYETAYHALVHRGRLQPGEWLLVTGAAGGVGSAAVQLGKALGAKVIAAASSEEKLNFCRQLGADHTFNYGSGKVKEMKDAVQKITGGAFCDVIFEPLGGDVFDQCVRCVATKGNARLLVIGFASGRIPQFPVNMALIRRFDLIGVMVYGQLLSHEPDKRVEMVHELLRMASAGQLAPHVSAELPAERYKAAFSLMNEQKVLGKCCITFGATSKL</sequence>
<dbReference type="GO" id="GO:0016491">
    <property type="term" value="F:oxidoreductase activity"/>
    <property type="evidence" value="ECO:0007669"/>
    <property type="project" value="InterPro"/>
</dbReference>
<organism evidence="2">
    <name type="scientific">Alexandrium catenella</name>
    <name type="common">Red tide dinoflagellate</name>
    <name type="synonym">Gonyaulax catenella</name>
    <dbReference type="NCBI Taxonomy" id="2925"/>
    <lineage>
        <taxon>Eukaryota</taxon>
        <taxon>Sar</taxon>
        <taxon>Alveolata</taxon>
        <taxon>Dinophyceae</taxon>
        <taxon>Gonyaulacales</taxon>
        <taxon>Pyrocystaceae</taxon>
        <taxon>Alexandrium</taxon>
    </lineage>
</organism>
<dbReference type="SUPFAM" id="SSF50129">
    <property type="entry name" value="GroES-like"/>
    <property type="match status" value="1"/>
</dbReference>
<dbReference type="InterPro" id="IPR011032">
    <property type="entry name" value="GroES-like_sf"/>
</dbReference>
<dbReference type="GO" id="GO:0008270">
    <property type="term" value="F:zinc ion binding"/>
    <property type="evidence" value="ECO:0007669"/>
    <property type="project" value="InterPro"/>
</dbReference>
<dbReference type="PANTHER" id="PTHR43677">
    <property type="entry name" value="SHORT-CHAIN DEHYDROGENASE/REDUCTASE"/>
    <property type="match status" value="1"/>
</dbReference>
<dbReference type="Pfam" id="PF00107">
    <property type="entry name" value="ADH_zinc_N"/>
    <property type="match status" value="1"/>
</dbReference>
<feature type="domain" description="Enoyl reductase (ER)" evidence="1">
    <location>
        <begin position="12"/>
        <end position="330"/>
    </location>
</feature>
<dbReference type="EMBL" id="HBGE01015405">
    <property type="protein sequence ID" value="CAD9104583.1"/>
    <property type="molecule type" value="Transcribed_RNA"/>
</dbReference>
<dbReference type="CDD" id="cd08241">
    <property type="entry name" value="QOR1"/>
    <property type="match status" value="1"/>
</dbReference>
<dbReference type="Gene3D" id="3.90.180.10">
    <property type="entry name" value="Medium-chain alcohol dehydrogenases, catalytic domain"/>
    <property type="match status" value="1"/>
</dbReference>
<dbReference type="InterPro" id="IPR051397">
    <property type="entry name" value="Zn-ADH-like_protein"/>
</dbReference>
<evidence type="ECO:0000259" key="1">
    <source>
        <dbReference type="SMART" id="SM00829"/>
    </source>
</evidence>
<dbReference type="InterPro" id="IPR013154">
    <property type="entry name" value="ADH-like_N"/>
</dbReference>
<dbReference type="SMART" id="SM00829">
    <property type="entry name" value="PKS_ER"/>
    <property type="match status" value="1"/>
</dbReference>
<dbReference type="InterPro" id="IPR020843">
    <property type="entry name" value="ER"/>
</dbReference>
<protein>
    <recommendedName>
        <fullName evidence="1">Enoyl reductase (ER) domain-containing protein</fullName>
    </recommendedName>
</protein>
<gene>
    <name evidence="2" type="ORF">ACAT0790_LOCUS9124</name>
</gene>
<dbReference type="AlphaFoldDB" id="A0A7S1LI61"/>
<dbReference type="InterPro" id="IPR036291">
    <property type="entry name" value="NAD(P)-bd_dom_sf"/>
</dbReference>
<name>A0A7S1LI61_ALECA</name>
<dbReference type="Pfam" id="PF08240">
    <property type="entry name" value="ADH_N"/>
    <property type="match status" value="1"/>
</dbReference>
<reference evidence="2" key="1">
    <citation type="submission" date="2021-01" db="EMBL/GenBank/DDBJ databases">
        <authorList>
            <person name="Corre E."/>
            <person name="Pelletier E."/>
            <person name="Niang G."/>
            <person name="Scheremetjew M."/>
            <person name="Finn R."/>
            <person name="Kale V."/>
            <person name="Holt S."/>
            <person name="Cochrane G."/>
            <person name="Meng A."/>
            <person name="Brown T."/>
            <person name="Cohen L."/>
        </authorList>
    </citation>
    <scope>NUCLEOTIDE SEQUENCE</scope>
    <source>
        <strain evidence="2">OF101</strain>
    </source>
</reference>
<evidence type="ECO:0000313" key="2">
    <source>
        <dbReference type="EMBL" id="CAD9104583.1"/>
    </source>
</evidence>
<dbReference type="InterPro" id="IPR002364">
    <property type="entry name" value="Quin_OxRdtase/zeta-crystal_CS"/>
</dbReference>
<dbReference type="SUPFAM" id="SSF51735">
    <property type="entry name" value="NAD(P)-binding Rossmann-fold domains"/>
    <property type="match status" value="1"/>
</dbReference>
<dbReference type="Gene3D" id="3.40.50.720">
    <property type="entry name" value="NAD(P)-binding Rossmann-like Domain"/>
    <property type="match status" value="1"/>
</dbReference>
<accession>A0A7S1LI61</accession>
<proteinExistence type="predicted"/>